<dbReference type="SUPFAM" id="SSF55608">
    <property type="entry name" value="Homing endonucleases"/>
    <property type="match status" value="1"/>
</dbReference>
<accession>X1QMT1</accession>
<protein>
    <recommendedName>
        <fullName evidence="2">Homing endonuclease LAGLIDADG domain-containing protein</fullName>
    </recommendedName>
</protein>
<dbReference type="AlphaFoldDB" id="X1QMT1"/>
<reference evidence="1" key="1">
    <citation type="journal article" date="2014" name="Front. Microbiol.">
        <title>High frequency of phylogenetically diverse reductive dehalogenase-homologous genes in deep subseafloor sedimentary metagenomes.</title>
        <authorList>
            <person name="Kawai M."/>
            <person name="Futagami T."/>
            <person name="Toyoda A."/>
            <person name="Takaki Y."/>
            <person name="Nishi S."/>
            <person name="Hori S."/>
            <person name="Arai W."/>
            <person name="Tsubouchi T."/>
            <person name="Morono Y."/>
            <person name="Uchiyama I."/>
            <person name="Ito T."/>
            <person name="Fujiyama A."/>
            <person name="Inagaki F."/>
            <person name="Takami H."/>
        </authorList>
    </citation>
    <scope>NUCLEOTIDE SEQUENCE</scope>
    <source>
        <strain evidence="1">Expedition CK06-06</strain>
    </source>
</reference>
<gene>
    <name evidence="1" type="ORF">S12H4_00583</name>
</gene>
<evidence type="ECO:0008006" key="2">
    <source>
        <dbReference type="Google" id="ProtNLM"/>
    </source>
</evidence>
<proteinExistence type="predicted"/>
<organism evidence="1">
    <name type="scientific">marine sediment metagenome</name>
    <dbReference type="NCBI Taxonomy" id="412755"/>
    <lineage>
        <taxon>unclassified sequences</taxon>
        <taxon>metagenomes</taxon>
        <taxon>ecological metagenomes</taxon>
    </lineage>
</organism>
<dbReference type="Gene3D" id="3.10.28.10">
    <property type="entry name" value="Homing endonucleases"/>
    <property type="match status" value="1"/>
</dbReference>
<dbReference type="InterPro" id="IPR027434">
    <property type="entry name" value="Homing_endonucl"/>
</dbReference>
<dbReference type="EMBL" id="BARW01000075">
    <property type="protein sequence ID" value="GAI69533.1"/>
    <property type="molecule type" value="Genomic_DNA"/>
</dbReference>
<sequence>MDGRAVTLELLGTNELEIAYIAGLFDGEGCVAVDRRYLPHNPGLTIEAKIGITTPAPLYLCQRIFGGKVQVETRHKGWHDCYRWRIFAKRAEVFFRVVEPYLIIKKDQANLAITLSSLRHSKSPLRWKIAEKIASLKLVNQPVNPDEQNGNQR</sequence>
<name>X1QMT1_9ZZZZ</name>
<comment type="caution">
    <text evidence="1">The sequence shown here is derived from an EMBL/GenBank/DDBJ whole genome shotgun (WGS) entry which is preliminary data.</text>
</comment>
<evidence type="ECO:0000313" key="1">
    <source>
        <dbReference type="EMBL" id="GAI69533.1"/>
    </source>
</evidence>